<dbReference type="PANTHER" id="PTHR15241:SF304">
    <property type="entry name" value="RRM DOMAIN-CONTAINING PROTEIN"/>
    <property type="match status" value="1"/>
</dbReference>
<organism evidence="4 5">
    <name type="scientific">Tetrabaena socialis</name>
    <dbReference type="NCBI Taxonomy" id="47790"/>
    <lineage>
        <taxon>Eukaryota</taxon>
        <taxon>Viridiplantae</taxon>
        <taxon>Chlorophyta</taxon>
        <taxon>core chlorophytes</taxon>
        <taxon>Chlorophyceae</taxon>
        <taxon>CS clade</taxon>
        <taxon>Chlamydomonadales</taxon>
        <taxon>Tetrabaenaceae</taxon>
        <taxon>Tetrabaena</taxon>
    </lineage>
</organism>
<gene>
    <name evidence="4" type="ORF">TSOC_001123</name>
</gene>
<dbReference type="AlphaFoldDB" id="A0A2J8AHK4"/>
<evidence type="ECO:0000313" key="4">
    <source>
        <dbReference type="EMBL" id="PNH11999.1"/>
    </source>
</evidence>
<name>A0A2J8AHK4_9CHLO</name>
<dbReference type="Gene3D" id="3.30.70.330">
    <property type="match status" value="2"/>
</dbReference>
<feature type="region of interest" description="Disordered" evidence="2">
    <location>
        <begin position="404"/>
        <end position="503"/>
    </location>
</feature>
<accession>A0A2J8AHK4</accession>
<feature type="compositionally biased region" description="Low complexity" evidence="2">
    <location>
        <begin position="361"/>
        <end position="372"/>
    </location>
</feature>
<feature type="region of interest" description="Disordered" evidence="2">
    <location>
        <begin position="303"/>
        <end position="373"/>
    </location>
</feature>
<feature type="compositionally biased region" description="Pro residues" evidence="2">
    <location>
        <begin position="274"/>
        <end position="285"/>
    </location>
</feature>
<dbReference type="InterPro" id="IPR035979">
    <property type="entry name" value="RBD_domain_sf"/>
</dbReference>
<dbReference type="PANTHER" id="PTHR15241">
    <property type="entry name" value="TRANSFORMER-2-RELATED"/>
    <property type="match status" value="1"/>
</dbReference>
<feature type="domain" description="RRM" evidence="3">
    <location>
        <begin position="89"/>
        <end position="171"/>
    </location>
</feature>
<dbReference type="InterPro" id="IPR012677">
    <property type="entry name" value="Nucleotide-bd_a/b_plait_sf"/>
</dbReference>
<dbReference type="Pfam" id="PF00076">
    <property type="entry name" value="RRM_1"/>
    <property type="match status" value="2"/>
</dbReference>
<dbReference type="PROSITE" id="PS50102">
    <property type="entry name" value="RRM"/>
    <property type="match status" value="2"/>
</dbReference>
<protein>
    <submittedName>
        <fullName evidence="4">Protein no-on-transient A</fullName>
    </submittedName>
</protein>
<feature type="region of interest" description="Disordered" evidence="2">
    <location>
        <begin position="254"/>
        <end position="289"/>
    </location>
</feature>
<dbReference type="Proteomes" id="UP000236333">
    <property type="component" value="Unassembled WGS sequence"/>
</dbReference>
<dbReference type="OrthoDB" id="410044at2759"/>
<sequence>MSLWGCEELYVTGLPGDVTEPELRGLFGAHGTVKEAVIVNKKGPSAPGAPQSCIVRMSCHPDAVRAKKMLHKYDWMGKQISVKWSHNQRVIWVTNLHESVTNEVLFAAFSQFGAVSKAVVACDAPNNTSKGWGFVSFENKRFAVKAIEGLRERPFLVAAGLRPVVADWARNEEVLEGFSEEVKSGNKAPAVPPPPVPPESAARFPQPNTKEGMQGGRLLALRAEYEDMRRVLKMRMAEAENQIMHTTNHQLLGAGHSADRFNPNPNAQLKAEPQAPPQQPPPPAAQRPSAAFVRGGELHTVAQNGEQQQQQQPAQHAAGAAAEHAHAEGTTAPPAAGAKPAGSHNHGGIGFAGPPEPPAGTAPAKTPAGGAAVSPANAPYPTYDAPGLGGRAPYTAYHIPYGTAQQGQQQQAAAPPPQMGAYGVAGAPPPPPPAAQQQQPMQQMQPYGMYGAPAAQQQQQPMQQAAQQQQPMQQAAAQQQPYPQAATGAYPPPDQQQQQQYAAYSAYNNYNYYQ</sequence>
<feature type="non-terminal residue" evidence="4">
    <location>
        <position position="514"/>
    </location>
</feature>
<keyword evidence="1" id="KW-0694">RNA-binding</keyword>
<evidence type="ECO:0000256" key="1">
    <source>
        <dbReference type="PROSITE-ProRule" id="PRU00176"/>
    </source>
</evidence>
<feature type="domain" description="RRM" evidence="3">
    <location>
        <begin position="7"/>
        <end position="87"/>
    </location>
</feature>
<dbReference type="EMBL" id="PGGS01000017">
    <property type="protein sequence ID" value="PNH11999.1"/>
    <property type="molecule type" value="Genomic_DNA"/>
</dbReference>
<evidence type="ECO:0000313" key="5">
    <source>
        <dbReference type="Proteomes" id="UP000236333"/>
    </source>
</evidence>
<dbReference type="CDD" id="cd00590">
    <property type="entry name" value="RRM_SF"/>
    <property type="match status" value="1"/>
</dbReference>
<evidence type="ECO:0000259" key="3">
    <source>
        <dbReference type="PROSITE" id="PS50102"/>
    </source>
</evidence>
<dbReference type="GO" id="GO:0003723">
    <property type="term" value="F:RNA binding"/>
    <property type="evidence" value="ECO:0007669"/>
    <property type="project" value="UniProtKB-UniRule"/>
</dbReference>
<reference evidence="4 5" key="1">
    <citation type="journal article" date="2017" name="Mol. Biol. Evol.">
        <title>The 4-celled Tetrabaena socialis nuclear genome reveals the essential components for genetic control of cell number at the origin of multicellularity in the volvocine lineage.</title>
        <authorList>
            <person name="Featherston J."/>
            <person name="Arakaki Y."/>
            <person name="Hanschen E.R."/>
            <person name="Ferris P.J."/>
            <person name="Michod R.E."/>
            <person name="Olson B.J.S.C."/>
            <person name="Nozaki H."/>
            <person name="Durand P.M."/>
        </authorList>
    </citation>
    <scope>NUCLEOTIDE SEQUENCE [LARGE SCALE GENOMIC DNA]</scope>
    <source>
        <strain evidence="4 5">NIES-571</strain>
    </source>
</reference>
<dbReference type="SMART" id="SM00360">
    <property type="entry name" value="RRM"/>
    <property type="match status" value="2"/>
</dbReference>
<feature type="region of interest" description="Disordered" evidence="2">
    <location>
        <begin position="180"/>
        <end position="213"/>
    </location>
</feature>
<feature type="compositionally biased region" description="Low complexity" evidence="2">
    <location>
        <begin position="435"/>
        <end position="503"/>
    </location>
</feature>
<dbReference type="InterPro" id="IPR000504">
    <property type="entry name" value="RRM_dom"/>
</dbReference>
<proteinExistence type="predicted"/>
<dbReference type="SUPFAM" id="SSF54928">
    <property type="entry name" value="RNA-binding domain, RBD"/>
    <property type="match status" value="1"/>
</dbReference>
<feature type="compositionally biased region" description="Low complexity" evidence="2">
    <location>
        <begin position="404"/>
        <end position="426"/>
    </location>
</feature>
<comment type="caution">
    <text evidence="4">The sequence shown here is derived from an EMBL/GenBank/DDBJ whole genome shotgun (WGS) entry which is preliminary data.</text>
</comment>
<keyword evidence="5" id="KW-1185">Reference proteome</keyword>
<evidence type="ECO:0000256" key="2">
    <source>
        <dbReference type="SAM" id="MobiDB-lite"/>
    </source>
</evidence>
<feature type="compositionally biased region" description="Low complexity" evidence="2">
    <location>
        <begin position="303"/>
        <end position="342"/>
    </location>
</feature>